<proteinExistence type="predicted"/>
<reference evidence="1" key="2">
    <citation type="journal article" date="2021" name="Genome Biol. Evol.">
        <title>Developing a high-quality reference genome for a parasitic bivalve with doubly uniparental inheritance (Bivalvia: Unionida).</title>
        <authorList>
            <person name="Smith C.H."/>
        </authorList>
    </citation>
    <scope>NUCLEOTIDE SEQUENCE</scope>
    <source>
        <strain evidence="1">CHS0354</strain>
        <tissue evidence="1">Mantle</tissue>
    </source>
</reference>
<reference evidence="1" key="1">
    <citation type="journal article" date="2021" name="Genome Biol. Evol.">
        <title>A High-Quality Reference Genome for a Parasitic Bivalve with Doubly Uniparental Inheritance (Bivalvia: Unionida).</title>
        <authorList>
            <person name="Smith C.H."/>
        </authorList>
    </citation>
    <scope>NUCLEOTIDE SEQUENCE</scope>
    <source>
        <strain evidence="1">CHS0354</strain>
    </source>
</reference>
<accession>A0AAE0VSN0</accession>
<reference evidence="1" key="3">
    <citation type="submission" date="2023-05" db="EMBL/GenBank/DDBJ databases">
        <authorList>
            <person name="Smith C.H."/>
        </authorList>
    </citation>
    <scope>NUCLEOTIDE SEQUENCE</scope>
    <source>
        <strain evidence="1">CHS0354</strain>
        <tissue evidence="1">Mantle</tissue>
    </source>
</reference>
<organism evidence="1 2">
    <name type="scientific">Potamilus streckersoni</name>
    <dbReference type="NCBI Taxonomy" id="2493646"/>
    <lineage>
        <taxon>Eukaryota</taxon>
        <taxon>Metazoa</taxon>
        <taxon>Spiralia</taxon>
        <taxon>Lophotrochozoa</taxon>
        <taxon>Mollusca</taxon>
        <taxon>Bivalvia</taxon>
        <taxon>Autobranchia</taxon>
        <taxon>Heteroconchia</taxon>
        <taxon>Palaeoheterodonta</taxon>
        <taxon>Unionida</taxon>
        <taxon>Unionoidea</taxon>
        <taxon>Unionidae</taxon>
        <taxon>Ambleminae</taxon>
        <taxon>Lampsilini</taxon>
        <taxon>Potamilus</taxon>
    </lineage>
</organism>
<name>A0AAE0VSN0_9BIVA</name>
<evidence type="ECO:0000313" key="1">
    <source>
        <dbReference type="EMBL" id="KAK3587702.1"/>
    </source>
</evidence>
<protein>
    <submittedName>
        <fullName evidence="1">Uncharacterized protein</fullName>
    </submittedName>
</protein>
<sequence>MHTLFSSEDKVFAIAGCNSTLEWILGYSKKETDTMSVMVFNTRGIKIAMVEDVKCEDVNNFAVHCEIMRREKQYVLSVHFFNMTQSNSENFTGLLRSATGGERNVTKELIVTGILSKRC</sequence>
<evidence type="ECO:0000313" key="2">
    <source>
        <dbReference type="Proteomes" id="UP001195483"/>
    </source>
</evidence>
<dbReference type="Proteomes" id="UP001195483">
    <property type="component" value="Unassembled WGS sequence"/>
</dbReference>
<keyword evidence="2" id="KW-1185">Reference proteome</keyword>
<dbReference type="AlphaFoldDB" id="A0AAE0VSN0"/>
<dbReference type="EMBL" id="JAEAOA010002355">
    <property type="protein sequence ID" value="KAK3587702.1"/>
    <property type="molecule type" value="Genomic_DNA"/>
</dbReference>
<comment type="caution">
    <text evidence="1">The sequence shown here is derived from an EMBL/GenBank/DDBJ whole genome shotgun (WGS) entry which is preliminary data.</text>
</comment>
<gene>
    <name evidence="1" type="ORF">CHS0354_042489</name>
</gene>